<evidence type="ECO:0000313" key="1">
    <source>
        <dbReference type="EMBL" id="OWK39347.1"/>
    </source>
</evidence>
<proteinExistence type="predicted"/>
<accession>A0A225DTA7</accession>
<dbReference type="Gene3D" id="3.40.50.850">
    <property type="entry name" value="Isochorismatase-like"/>
    <property type="match status" value="1"/>
</dbReference>
<organism evidence="1 2">
    <name type="scientific">Fimbriiglobus ruber</name>
    <dbReference type="NCBI Taxonomy" id="1908690"/>
    <lineage>
        <taxon>Bacteria</taxon>
        <taxon>Pseudomonadati</taxon>
        <taxon>Planctomycetota</taxon>
        <taxon>Planctomycetia</taxon>
        <taxon>Gemmatales</taxon>
        <taxon>Gemmataceae</taxon>
        <taxon>Fimbriiglobus</taxon>
    </lineage>
</organism>
<dbReference type="AlphaFoldDB" id="A0A225DTA7"/>
<evidence type="ECO:0000313" key="2">
    <source>
        <dbReference type="Proteomes" id="UP000214646"/>
    </source>
</evidence>
<name>A0A225DTA7_9BACT</name>
<dbReference type="SUPFAM" id="SSF52499">
    <property type="entry name" value="Isochorismatase-like hydrolases"/>
    <property type="match status" value="1"/>
</dbReference>
<sequence>MIVLQKEMSTVTKDGKTVSVVTEVPIKIEQIITLNPKACAVVICDMWDNHWCASAAKRCDVLAKKAGPVVEAARKAGMTVIHCPSDCMGFYADHPARKRAQAVKVTPPPAAKDLPNPPLPIDDSDGGCDDAGPSKQFRAWKKQHDAIGIDADKDYITDDGKEVYSILADRGIKTVIVMGVHTNMCVLNRTFAIKQLRKWDVDCLLVRDLTDTMYNPKMKPLVAHDAGTNLVIDYIERYWCPTILSFHMPAAKK</sequence>
<gene>
    <name evidence="1" type="ORF">FRUB_05910</name>
</gene>
<reference evidence="2" key="1">
    <citation type="submission" date="2017-06" db="EMBL/GenBank/DDBJ databases">
        <title>Genome analysis of Fimbriiglobus ruber SP5, the first member of the order Planctomycetales with confirmed chitinolytic capability.</title>
        <authorList>
            <person name="Ravin N.V."/>
            <person name="Rakitin A.L."/>
            <person name="Ivanova A.A."/>
            <person name="Beletsky A.V."/>
            <person name="Kulichevskaya I.S."/>
            <person name="Mardanov A.V."/>
            <person name="Dedysh S.N."/>
        </authorList>
    </citation>
    <scope>NUCLEOTIDE SEQUENCE [LARGE SCALE GENOMIC DNA]</scope>
    <source>
        <strain evidence="2">SP5</strain>
    </source>
</reference>
<dbReference type="EMBL" id="NIDE01000010">
    <property type="protein sequence ID" value="OWK39347.1"/>
    <property type="molecule type" value="Genomic_DNA"/>
</dbReference>
<dbReference type="InterPro" id="IPR036380">
    <property type="entry name" value="Isochorismatase-like_sf"/>
</dbReference>
<comment type="caution">
    <text evidence="1">The sequence shown here is derived from an EMBL/GenBank/DDBJ whole genome shotgun (WGS) entry which is preliminary data.</text>
</comment>
<keyword evidence="2" id="KW-1185">Reference proteome</keyword>
<protein>
    <submittedName>
        <fullName evidence="1">Uncharacterized protein</fullName>
    </submittedName>
</protein>
<dbReference type="Proteomes" id="UP000214646">
    <property type="component" value="Unassembled WGS sequence"/>
</dbReference>